<dbReference type="Pfam" id="PF01636">
    <property type="entry name" value="APH"/>
    <property type="match status" value="1"/>
</dbReference>
<evidence type="ECO:0000313" key="2">
    <source>
        <dbReference type="EMBL" id="SDS27212.1"/>
    </source>
</evidence>
<dbReference type="Proteomes" id="UP000199103">
    <property type="component" value="Chromosome I"/>
</dbReference>
<dbReference type="InterPro" id="IPR000719">
    <property type="entry name" value="Prot_kinase_dom"/>
</dbReference>
<sequence>MRLADAMTAVTEVIEQLSGDRPIELVRRFDHGAWGTSLALLSGEPVVVKAWPTSPIRERTLDRGIRCAAVMAARQVPIPRLLERGIVADHSYLIYEFVEGEWPPSIDLGLARQMLTLIDRQRDAAPGPEPRSAPALLATMLTDGDATLDIAPARLREHPAGRTILTTTLAALEACDPRNLRTTDIVHGDFAPENLLVRDGEITAVVDWEQARVGDVGFDLAGMIYDIEIGDKADPDVLGGLYRAIHEQLPRDAWRLYLGIYAVRYASWALGTEMEADVLRAIDKIIRRNDEGPRLQ</sequence>
<proteinExistence type="predicted"/>
<keyword evidence="2" id="KW-0808">Transferase</keyword>
<feature type="domain" description="Protein kinase" evidence="1">
    <location>
        <begin position="23"/>
        <end position="296"/>
    </location>
</feature>
<gene>
    <name evidence="2" type="ORF">SAMN04489812_1399</name>
</gene>
<dbReference type="EMBL" id="LT629772">
    <property type="protein sequence ID" value="SDS27212.1"/>
    <property type="molecule type" value="Genomic_DNA"/>
</dbReference>
<dbReference type="InterPro" id="IPR008266">
    <property type="entry name" value="Tyr_kinase_AS"/>
</dbReference>
<dbReference type="InterPro" id="IPR011009">
    <property type="entry name" value="Kinase-like_dom_sf"/>
</dbReference>
<dbReference type="Gene3D" id="3.90.1200.10">
    <property type="match status" value="1"/>
</dbReference>
<protein>
    <submittedName>
        <fullName evidence="2">Predicted kinase, aminoglycoside phosphotransferase (APT) family</fullName>
    </submittedName>
</protein>
<dbReference type="InterPro" id="IPR051678">
    <property type="entry name" value="AGP_Transferase"/>
</dbReference>
<accession>A0A1H1QUL6</accession>
<keyword evidence="3" id="KW-1185">Reference proteome</keyword>
<name>A0A1H1QUL6_9ACTN</name>
<keyword evidence="2" id="KW-0418">Kinase</keyword>
<evidence type="ECO:0000259" key="1">
    <source>
        <dbReference type="PROSITE" id="PS50011"/>
    </source>
</evidence>
<dbReference type="PANTHER" id="PTHR21310">
    <property type="entry name" value="AMINOGLYCOSIDE PHOSPHOTRANSFERASE-RELATED-RELATED"/>
    <property type="match status" value="1"/>
</dbReference>
<organism evidence="2 3">
    <name type="scientific">Microlunatus soli</name>
    <dbReference type="NCBI Taxonomy" id="630515"/>
    <lineage>
        <taxon>Bacteria</taxon>
        <taxon>Bacillati</taxon>
        <taxon>Actinomycetota</taxon>
        <taxon>Actinomycetes</taxon>
        <taxon>Propionibacteriales</taxon>
        <taxon>Propionibacteriaceae</taxon>
        <taxon>Microlunatus</taxon>
    </lineage>
</organism>
<reference evidence="2 3" key="1">
    <citation type="submission" date="2016-10" db="EMBL/GenBank/DDBJ databases">
        <authorList>
            <person name="de Groot N.N."/>
        </authorList>
    </citation>
    <scope>NUCLEOTIDE SEQUENCE [LARGE SCALE GENOMIC DNA]</scope>
    <source>
        <strain evidence="2 3">DSM 21800</strain>
    </source>
</reference>
<dbReference type="GO" id="GO:0005524">
    <property type="term" value="F:ATP binding"/>
    <property type="evidence" value="ECO:0007669"/>
    <property type="project" value="InterPro"/>
</dbReference>
<dbReference type="SUPFAM" id="SSF56112">
    <property type="entry name" value="Protein kinase-like (PK-like)"/>
    <property type="match status" value="1"/>
</dbReference>
<evidence type="ECO:0000313" key="3">
    <source>
        <dbReference type="Proteomes" id="UP000199103"/>
    </source>
</evidence>
<dbReference type="InterPro" id="IPR002575">
    <property type="entry name" value="Aminoglycoside_PTrfase"/>
</dbReference>
<dbReference type="AlphaFoldDB" id="A0A1H1QUL6"/>
<dbReference type="GO" id="GO:0004672">
    <property type="term" value="F:protein kinase activity"/>
    <property type="evidence" value="ECO:0007669"/>
    <property type="project" value="InterPro"/>
</dbReference>
<dbReference type="PROSITE" id="PS00109">
    <property type="entry name" value="PROTEIN_KINASE_TYR"/>
    <property type="match status" value="1"/>
</dbReference>
<dbReference type="PROSITE" id="PS50011">
    <property type="entry name" value="PROTEIN_KINASE_DOM"/>
    <property type="match status" value="1"/>
</dbReference>